<protein>
    <submittedName>
        <fullName evidence="4">Class II aldolase/adducin family protein</fullName>
    </submittedName>
    <submittedName>
        <fullName evidence="3">Ribulose-5-phosphate 4-epimerase/fuculose-1-phosphate aldolase</fullName>
    </submittedName>
</protein>
<evidence type="ECO:0000313" key="3">
    <source>
        <dbReference type="EMBL" id="MBM7809863.1"/>
    </source>
</evidence>
<evidence type="ECO:0000313" key="4">
    <source>
        <dbReference type="EMBL" id="QTR04124.1"/>
    </source>
</evidence>
<keyword evidence="6" id="KW-1185">Reference proteome</keyword>
<dbReference type="RefSeq" id="WP_204840924.1">
    <property type="nucleotide sequence ID" value="NZ_JAFBCL010000001.1"/>
</dbReference>
<organism evidence="4 5">
    <name type="scientific">Saccharothrix algeriensis</name>
    <dbReference type="NCBI Taxonomy" id="173560"/>
    <lineage>
        <taxon>Bacteria</taxon>
        <taxon>Bacillati</taxon>
        <taxon>Actinomycetota</taxon>
        <taxon>Actinomycetes</taxon>
        <taxon>Pseudonocardiales</taxon>
        <taxon>Pseudonocardiaceae</taxon>
        <taxon>Saccharothrix</taxon>
    </lineage>
</organism>
<dbReference type="Gene3D" id="3.40.225.10">
    <property type="entry name" value="Class II aldolase/adducin N-terminal domain"/>
    <property type="match status" value="1"/>
</dbReference>
<dbReference type="SUPFAM" id="SSF53639">
    <property type="entry name" value="AraD/HMP-PK domain-like"/>
    <property type="match status" value="1"/>
</dbReference>
<reference evidence="4" key="2">
    <citation type="submission" date="2021-04" db="EMBL/GenBank/DDBJ databases">
        <title>Saccharothrix algeriensis WGS.</title>
        <authorList>
            <person name="Stuskova K."/>
            <person name="Hakalova E."/>
            <person name="Tebbal A.B."/>
            <person name="Eichmeier A."/>
        </authorList>
    </citation>
    <scope>NUCLEOTIDE SEQUENCE</scope>
    <source>
        <strain evidence="4">NRRL B-24137</strain>
    </source>
</reference>
<evidence type="ECO:0000259" key="2">
    <source>
        <dbReference type="SMART" id="SM01007"/>
    </source>
</evidence>
<dbReference type="PANTHER" id="PTHR10672">
    <property type="entry name" value="ADDUCIN"/>
    <property type="match status" value="1"/>
</dbReference>
<gene>
    <name evidence="4" type="ORF">J7S33_03850</name>
    <name evidence="3" type="ORF">JOE68_000728</name>
</gene>
<feature type="domain" description="Class II aldolase/adducin N-terminal" evidence="2">
    <location>
        <begin position="36"/>
        <end position="216"/>
    </location>
</feature>
<dbReference type="GO" id="GO:0005856">
    <property type="term" value="C:cytoskeleton"/>
    <property type="evidence" value="ECO:0007669"/>
    <property type="project" value="TreeGrafter"/>
</dbReference>
<dbReference type="NCBIfam" id="NF004855">
    <property type="entry name" value="PRK06208.1"/>
    <property type="match status" value="1"/>
</dbReference>
<reference evidence="3 6" key="1">
    <citation type="submission" date="2021-01" db="EMBL/GenBank/DDBJ databases">
        <title>Sequencing the genomes of 1000 actinobacteria strains.</title>
        <authorList>
            <person name="Klenk H.-P."/>
        </authorList>
    </citation>
    <scope>NUCLEOTIDE SEQUENCE [LARGE SCALE GENOMIC DNA]</scope>
    <source>
        <strain evidence="3 6">DSM 44581</strain>
    </source>
</reference>
<dbReference type="InterPro" id="IPR051017">
    <property type="entry name" value="Aldolase-II_Adducin_sf"/>
</dbReference>
<dbReference type="InterPro" id="IPR036409">
    <property type="entry name" value="Aldolase_II/adducin_N_sf"/>
</dbReference>
<evidence type="ECO:0000256" key="1">
    <source>
        <dbReference type="ARBA" id="ARBA00037961"/>
    </source>
</evidence>
<dbReference type="GO" id="GO:0051015">
    <property type="term" value="F:actin filament binding"/>
    <property type="evidence" value="ECO:0007669"/>
    <property type="project" value="TreeGrafter"/>
</dbReference>
<dbReference type="Proteomes" id="UP000671828">
    <property type="component" value="Chromosome"/>
</dbReference>
<evidence type="ECO:0000313" key="5">
    <source>
        <dbReference type="Proteomes" id="UP000671828"/>
    </source>
</evidence>
<dbReference type="Pfam" id="PF00596">
    <property type="entry name" value="Aldolase_II"/>
    <property type="match status" value="1"/>
</dbReference>
<comment type="similarity">
    <text evidence="1">Belongs to the aldolase class II family.</text>
</comment>
<dbReference type="PANTHER" id="PTHR10672:SF3">
    <property type="entry name" value="PROTEIN HU-LI TAI SHAO"/>
    <property type="match status" value="1"/>
</dbReference>
<name>A0A8T8I2B3_9PSEU</name>
<dbReference type="FunFam" id="3.40.225.10:FF:000009">
    <property type="entry name" value="Class II aldolase/adducin N-terminal"/>
    <property type="match status" value="1"/>
</dbReference>
<accession>A0A8T8I2B3</accession>
<dbReference type="AlphaFoldDB" id="A0A8T8I2B3"/>
<dbReference type="Proteomes" id="UP001195724">
    <property type="component" value="Unassembled WGS sequence"/>
</dbReference>
<dbReference type="EMBL" id="CP072788">
    <property type="protein sequence ID" value="QTR04124.1"/>
    <property type="molecule type" value="Genomic_DNA"/>
</dbReference>
<evidence type="ECO:0000313" key="6">
    <source>
        <dbReference type="Proteomes" id="UP001195724"/>
    </source>
</evidence>
<sequence>MTDTTDAPGSSLVDSVTYSTDTRRLTVEEEREHRTSRLVAAVRTFSDLGFDEGVAGHITVRDPEDPESFWVNPYGVHFSLVRRSDLVRLDADGRVVAGRHRVNKAAFAIHHAIHRARPDVVAAAHAHTVHGRAWSTLGRPVAPIVQEACAFLDNHAVVSDYGGLITEDSEAEAVVKGLGHRRAVTLMHHGNITVGGSVEEAAWWFVVLDRCCRIQLLAEAAGTPARIPPEGAALAARQFGSPAKARVSFEMLYQVALAKHPDMLD</sequence>
<dbReference type="SMART" id="SM01007">
    <property type="entry name" value="Aldolase_II"/>
    <property type="match status" value="1"/>
</dbReference>
<dbReference type="EMBL" id="JAFBCL010000001">
    <property type="protein sequence ID" value="MBM7809863.1"/>
    <property type="molecule type" value="Genomic_DNA"/>
</dbReference>
<dbReference type="InterPro" id="IPR001303">
    <property type="entry name" value="Aldolase_II/adducin_N"/>
</dbReference>
<proteinExistence type="inferred from homology"/>